<gene>
    <name evidence="2" type="ORF">PIB30_106035</name>
</gene>
<feature type="compositionally biased region" description="Polar residues" evidence="1">
    <location>
        <begin position="174"/>
        <end position="187"/>
    </location>
</feature>
<organism evidence="2 3">
    <name type="scientific">Stylosanthes scabra</name>
    <dbReference type="NCBI Taxonomy" id="79078"/>
    <lineage>
        <taxon>Eukaryota</taxon>
        <taxon>Viridiplantae</taxon>
        <taxon>Streptophyta</taxon>
        <taxon>Embryophyta</taxon>
        <taxon>Tracheophyta</taxon>
        <taxon>Spermatophyta</taxon>
        <taxon>Magnoliopsida</taxon>
        <taxon>eudicotyledons</taxon>
        <taxon>Gunneridae</taxon>
        <taxon>Pentapetalae</taxon>
        <taxon>rosids</taxon>
        <taxon>fabids</taxon>
        <taxon>Fabales</taxon>
        <taxon>Fabaceae</taxon>
        <taxon>Papilionoideae</taxon>
        <taxon>50 kb inversion clade</taxon>
        <taxon>dalbergioids sensu lato</taxon>
        <taxon>Dalbergieae</taxon>
        <taxon>Pterocarpus clade</taxon>
        <taxon>Stylosanthes</taxon>
    </lineage>
</organism>
<proteinExistence type="predicted"/>
<reference evidence="2 3" key="1">
    <citation type="journal article" date="2023" name="Plants (Basel)">
        <title>Bridging the Gap: Combining Genomics and Transcriptomics Approaches to Understand Stylosanthes scabra, an Orphan Legume from the Brazilian Caatinga.</title>
        <authorList>
            <person name="Ferreira-Neto J.R.C."/>
            <person name="da Silva M.D."/>
            <person name="Binneck E."/>
            <person name="de Melo N.F."/>
            <person name="da Silva R.H."/>
            <person name="de Melo A.L.T.M."/>
            <person name="Pandolfi V."/>
            <person name="Bustamante F.O."/>
            <person name="Brasileiro-Vidal A.C."/>
            <person name="Benko-Iseppon A.M."/>
        </authorList>
    </citation>
    <scope>NUCLEOTIDE SEQUENCE [LARGE SCALE GENOMIC DNA]</scope>
    <source>
        <tissue evidence="2">Leaves</tissue>
    </source>
</reference>
<dbReference type="EMBL" id="JASCZI010215511">
    <property type="protein sequence ID" value="MED6202477.1"/>
    <property type="molecule type" value="Genomic_DNA"/>
</dbReference>
<evidence type="ECO:0000313" key="2">
    <source>
        <dbReference type="EMBL" id="MED6202477.1"/>
    </source>
</evidence>
<name>A0ABU6XXP0_9FABA</name>
<feature type="region of interest" description="Disordered" evidence="1">
    <location>
        <begin position="157"/>
        <end position="297"/>
    </location>
</feature>
<feature type="non-terminal residue" evidence="2">
    <location>
        <position position="358"/>
    </location>
</feature>
<feature type="compositionally biased region" description="Pro residues" evidence="1">
    <location>
        <begin position="188"/>
        <end position="201"/>
    </location>
</feature>
<feature type="compositionally biased region" description="Polar residues" evidence="1">
    <location>
        <begin position="227"/>
        <end position="256"/>
    </location>
</feature>
<feature type="compositionally biased region" description="Basic and acidic residues" evidence="1">
    <location>
        <begin position="7"/>
        <end position="19"/>
    </location>
</feature>
<evidence type="ECO:0000313" key="3">
    <source>
        <dbReference type="Proteomes" id="UP001341840"/>
    </source>
</evidence>
<feature type="region of interest" description="Disordered" evidence="1">
    <location>
        <begin position="111"/>
        <end position="131"/>
    </location>
</feature>
<accession>A0ABU6XXP0</accession>
<sequence length="358" mass="39686">MVIPPRDLVRTGEDGELESRQPLFGEQPDDLTSPAIPTDDGELDLERAELIPMVIEVGPHLKTARGQEADFTEDSDAHESLHKEGEFAKEGDVATKVPKKKVNQPLSAIQQQADSIAPQRNCIEGNPSPKRIKKAIPKKLDFTHLRSTFDAIGRRVNTLPPTLGEHQSIPPEQPTCSTGKDATMNQGPQPPSNEQPTPPAMPKSDSTDRDATDALQRKLDSIRKQNKTVQSTSVTQQRNSGASAKTTAEQRLQNNVEVAEESFQERQQDFPLSHSESLPETEANLMDQDGPALLKGRPQTILRATTIDEFLKENGADVDLDGLCTEEQSFDQNSEEEDSMALYENYYKYVMADIDEEE</sequence>
<feature type="region of interest" description="Disordered" evidence="1">
    <location>
        <begin position="1"/>
        <end position="42"/>
    </location>
</feature>
<feature type="compositionally biased region" description="Basic and acidic residues" evidence="1">
    <location>
        <begin position="205"/>
        <end position="223"/>
    </location>
</feature>
<protein>
    <submittedName>
        <fullName evidence="2">Uncharacterized protein</fullName>
    </submittedName>
</protein>
<dbReference type="Proteomes" id="UP001341840">
    <property type="component" value="Unassembled WGS sequence"/>
</dbReference>
<evidence type="ECO:0000256" key="1">
    <source>
        <dbReference type="SAM" id="MobiDB-lite"/>
    </source>
</evidence>
<comment type="caution">
    <text evidence="2">The sequence shown here is derived from an EMBL/GenBank/DDBJ whole genome shotgun (WGS) entry which is preliminary data.</text>
</comment>
<keyword evidence="3" id="KW-1185">Reference proteome</keyword>